<accession>A0A9P7VD30</accession>
<dbReference type="AlphaFoldDB" id="A0A9P7VD30"/>
<dbReference type="GeneID" id="66115642"/>
<dbReference type="RefSeq" id="XP_043051428.1">
    <property type="nucleotide sequence ID" value="XM_043193040.1"/>
</dbReference>
<keyword evidence="1" id="KW-0812">Transmembrane</keyword>
<reference evidence="2" key="1">
    <citation type="submission" date="2021-03" db="EMBL/GenBank/DDBJ databases">
        <authorList>
            <person name="Palmer J.M."/>
        </authorList>
    </citation>
    <scope>NUCLEOTIDE SEQUENCE</scope>
    <source>
        <strain evidence="2">ARV_011</strain>
    </source>
</reference>
<comment type="caution">
    <text evidence="2">The sequence shown here is derived from an EMBL/GenBank/DDBJ whole genome shotgun (WGS) entry which is preliminary data.</text>
</comment>
<keyword evidence="1" id="KW-0472">Membrane</keyword>
<proteinExistence type="predicted"/>
<protein>
    <submittedName>
        <fullName evidence="2">Uncharacterized protein</fullName>
    </submittedName>
</protein>
<keyword evidence="3" id="KW-1185">Reference proteome</keyword>
<sequence>MKLLKGVNNIVSLAIRLSQLVFGIIVFALGVFVADKFDSGRAGFNAAVARNKAPTKSWTALSTLCMGGIYPQNTLVRHADAENNTGVTNENDPVAGEHKYTTDNLTTGEHKYDGHGLSLGEAHYDSNVHNGGEAMYDSNAHHISEPRFDSNAQTMAAPGEQPIGYGAK</sequence>
<evidence type="ECO:0000313" key="2">
    <source>
        <dbReference type="EMBL" id="KAG7195883.1"/>
    </source>
</evidence>
<evidence type="ECO:0000313" key="3">
    <source>
        <dbReference type="Proteomes" id="UP000790833"/>
    </source>
</evidence>
<gene>
    <name evidence="2" type="ORF">KQ657_002268</name>
</gene>
<dbReference type="Proteomes" id="UP000790833">
    <property type="component" value="Unassembled WGS sequence"/>
</dbReference>
<evidence type="ECO:0000256" key="1">
    <source>
        <dbReference type="SAM" id="Phobius"/>
    </source>
</evidence>
<feature type="transmembrane region" description="Helical" evidence="1">
    <location>
        <begin position="13"/>
        <end position="34"/>
    </location>
</feature>
<name>A0A9P7VD30_9ASCO</name>
<dbReference type="EMBL" id="JAHMUF010000002">
    <property type="protein sequence ID" value="KAG7195883.1"/>
    <property type="molecule type" value="Genomic_DNA"/>
</dbReference>
<keyword evidence="1" id="KW-1133">Transmembrane helix</keyword>
<organism evidence="2 3">
    <name type="scientific">Scheffersomyces spartinae</name>
    <dbReference type="NCBI Taxonomy" id="45513"/>
    <lineage>
        <taxon>Eukaryota</taxon>
        <taxon>Fungi</taxon>
        <taxon>Dikarya</taxon>
        <taxon>Ascomycota</taxon>
        <taxon>Saccharomycotina</taxon>
        <taxon>Pichiomycetes</taxon>
        <taxon>Debaryomycetaceae</taxon>
        <taxon>Scheffersomyces</taxon>
    </lineage>
</organism>